<feature type="region of interest" description="Disordered" evidence="1">
    <location>
        <begin position="113"/>
        <end position="156"/>
    </location>
</feature>
<sequence length="917" mass="103096">MSSRSDEDNIEAPPGNPAAVSASSTRPPKRARVAVAFPNRCNGLQPCANCQDFHAVCEYASPSAKAALVRNRQKQSLRAVEQRLAELESFITDGSLTDPRPFVNERRELDYGDQTWSDTPRLSHSPNVQATRMDQATARRPSTVSTDLEADDTSDRAMPQVEGISHVEEILKDLSLEASGRYIGASSHISMGRIISSMVQSAPTDRRLSSSVQDNQSEPLSPKSAHNGPPQWSRGRLELAHVSSKTADRLYMALTVLHLVYAIGGRFLETTGETGTFYPEQHYEQALENLEEIYRDIDAELPLDIDESVEDPDDLDQALAAAKTLGPEEELKPTGMTAFIYITRLRQIESRIQQTIYRVDKSSSSATKDEVERFISELDRWRDSMPKDVGNQSGGVESLLVDGYDYYMVYYYKCMRFLLHPIILSADLSETRFLKKCAEACGLTLLYCTWASPKEIFSISTSNAMNSCSIVLYIITERWKGAQKYRDVFESIKQSVMDSIEEGHYEPRRAIQSLKPGLGHAVQTMGASQEGRGEVPAMILNMAGGTSLTEEGGLNSFEYHPDHTGESNTLFTGLTSMLPMDHMTIDFHTLEAYHPHPDYAFNRDFKGYGEKGVDLKWPNGAKIAVSFVINYEEGAEHSVLSGDGISETALTENPLAPACINERSYSAESEYEYGSRAGFWRLFRLFQKHSMKFTLYAVAKAVEEQPEVAARCAEEGHDVASHAYRWLDYHNFSIQQEEDYIRRAITSLKALTGYAPRGWYYGRPSPHSRTLVPKIYEEMGEELVWASDTYADDVPYWVDLPLERDSSEPKGCLMVPYSYDCNDFKFHTAGSGFRDPQGFYTHIKNAFDILYEEGEDGMPKMMTIGLHCRIIGRPGRFAALRDFIQYISKKEGVWVATRTEIAEAFKQDHPYKKGQLS</sequence>
<dbReference type="PANTHER" id="PTHR43123:SF1">
    <property type="entry name" value="POLYSACCHARIDE DEACETYLASE-RELATED"/>
    <property type="match status" value="1"/>
</dbReference>
<feature type="region of interest" description="Disordered" evidence="1">
    <location>
        <begin position="1"/>
        <end position="29"/>
    </location>
</feature>
<evidence type="ECO:0000313" key="3">
    <source>
        <dbReference type="EMBL" id="KAF7556443.1"/>
    </source>
</evidence>
<feature type="compositionally biased region" description="Polar residues" evidence="1">
    <location>
        <begin position="114"/>
        <end position="146"/>
    </location>
</feature>
<dbReference type="Gene3D" id="3.20.20.370">
    <property type="entry name" value="Glycoside hydrolase/deacetylase"/>
    <property type="match status" value="1"/>
</dbReference>
<keyword evidence="4" id="KW-1185">Reference proteome</keyword>
<dbReference type="GO" id="GO:0005975">
    <property type="term" value="P:carbohydrate metabolic process"/>
    <property type="evidence" value="ECO:0007669"/>
    <property type="project" value="InterPro"/>
</dbReference>
<reference evidence="3" key="1">
    <citation type="submission" date="2020-03" db="EMBL/GenBank/DDBJ databases">
        <title>Draft Genome Sequence of Cylindrodendrum hubeiense.</title>
        <authorList>
            <person name="Buettner E."/>
            <person name="Kellner H."/>
        </authorList>
    </citation>
    <scope>NUCLEOTIDE SEQUENCE</scope>
    <source>
        <strain evidence="3">IHI 201604</strain>
    </source>
</reference>
<organism evidence="3 4">
    <name type="scientific">Cylindrodendrum hubeiense</name>
    <dbReference type="NCBI Taxonomy" id="595255"/>
    <lineage>
        <taxon>Eukaryota</taxon>
        <taxon>Fungi</taxon>
        <taxon>Dikarya</taxon>
        <taxon>Ascomycota</taxon>
        <taxon>Pezizomycotina</taxon>
        <taxon>Sordariomycetes</taxon>
        <taxon>Hypocreomycetidae</taxon>
        <taxon>Hypocreales</taxon>
        <taxon>Nectriaceae</taxon>
        <taxon>Cylindrodendrum</taxon>
    </lineage>
</organism>
<evidence type="ECO:0000256" key="1">
    <source>
        <dbReference type="SAM" id="MobiDB-lite"/>
    </source>
</evidence>
<feature type="domain" description="NodB homology" evidence="2">
    <location>
        <begin position="665"/>
        <end position="896"/>
    </location>
</feature>
<dbReference type="InterPro" id="IPR036864">
    <property type="entry name" value="Zn2-C6_fun-type_DNA-bd_sf"/>
</dbReference>
<dbReference type="Proteomes" id="UP000722485">
    <property type="component" value="Unassembled WGS sequence"/>
</dbReference>
<dbReference type="Pfam" id="PF01522">
    <property type="entry name" value="Polysacc_deac_1"/>
    <property type="match status" value="1"/>
</dbReference>
<name>A0A9P5LFD3_9HYPO</name>
<evidence type="ECO:0000259" key="2">
    <source>
        <dbReference type="PROSITE" id="PS51677"/>
    </source>
</evidence>
<protein>
    <recommendedName>
        <fullName evidence="2">NodB homology domain-containing protein</fullName>
    </recommendedName>
</protein>
<dbReference type="InterPro" id="IPR011330">
    <property type="entry name" value="Glyco_hydro/deAcase_b/a-brl"/>
</dbReference>
<dbReference type="PANTHER" id="PTHR43123">
    <property type="entry name" value="POLYSACCHARIDE DEACETYLASE-RELATED"/>
    <property type="match status" value="1"/>
</dbReference>
<dbReference type="CDD" id="cd12148">
    <property type="entry name" value="fungal_TF_MHR"/>
    <property type="match status" value="1"/>
</dbReference>
<comment type="caution">
    <text evidence="3">The sequence shown here is derived from an EMBL/GenBank/DDBJ whole genome shotgun (WGS) entry which is preliminary data.</text>
</comment>
<dbReference type="PROSITE" id="PS51677">
    <property type="entry name" value="NODB"/>
    <property type="match status" value="1"/>
</dbReference>
<dbReference type="AlphaFoldDB" id="A0A9P5LFD3"/>
<accession>A0A9P5LFD3</accession>
<evidence type="ECO:0000313" key="4">
    <source>
        <dbReference type="Proteomes" id="UP000722485"/>
    </source>
</evidence>
<dbReference type="SUPFAM" id="SSF88713">
    <property type="entry name" value="Glycoside hydrolase/deacetylase"/>
    <property type="match status" value="1"/>
</dbReference>
<dbReference type="InterPro" id="IPR002509">
    <property type="entry name" value="NODB_dom"/>
</dbReference>
<dbReference type="EMBL" id="JAANBB010000012">
    <property type="protein sequence ID" value="KAF7556443.1"/>
    <property type="molecule type" value="Genomic_DNA"/>
</dbReference>
<dbReference type="OrthoDB" id="9970124at2759"/>
<dbReference type="GO" id="GO:0008270">
    <property type="term" value="F:zinc ion binding"/>
    <property type="evidence" value="ECO:0007669"/>
    <property type="project" value="InterPro"/>
</dbReference>
<dbReference type="Gene3D" id="4.10.240.10">
    <property type="entry name" value="Zn(2)-C6 fungal-type DNA-binding domain"/>
    <property type="match status" value="1"/>
</dbReference>
<gene>
    <name evidence="3" type="ORF">G7Z17_g1427</name>
</gene>
<proteinExistence type="predicted"/>
<dbReference type="GO" id="GO:0016810">
    <property type="term" value="F:hydrolase activity, acting on carbon-nitrogen (but not peptide) bonds"/>
    <property type="evidence" value="ECO:0007669"/>
    <property type="project" value="InterPro"/>
</dbReference>
<feature type="compositionally biased region" description="Polar residues" evidence="1">
    <location>
        <begin position="200"/>
        <end position="219"/>
    </location>
</feature>
<dbReference type="GO" id="GO:0000981">
    <property type="term" value="F:DNA-binding transcription factor activity, RNA polymerase II-specific"/>
    <property type="evidence" value="ECO:0007669"/>
    <property type="project" value="InterPro"/>
</dbReference>
<feature type="region of interest" description="Disordered" evidence="1">
    <location>
        <begin position="200"/>
        <end position="234"/>
    </location>
</feature>